<feature type="domain" description="Tail specific protease" evidence="2">
    <location>
        <begin position="237"/>
        <end position="451"/>
    </location>
</feature>
<dbReference type="Gene3D" id="3.90.226.10">
    <property type="entry name" value="2-enoyl-CoA Hydratase, Chain A, domain 1"/>
    <property type="match status" value="1"/>
</dbReference>
<protein>
    <recommendedName>
        <fullName evidence="2">Tail specific protease domain-containing protein</fullName>
    </recommendedName>
</protein>
<dbReference type="Pfam" id="PF03572">
    <property type="entry name" value="Peptidase_S41"/>
    <property type="match status" value="1"/>
</dbReference>
<dbReference type="SUPFAM" id="SSF52096">
    <property type="entry name" value="ClpP/crotonase"/>
    <property type="match status" value="1"/>
</dbReference>
<dbReference type="InterPro" id="IPR029045">
    <property type="entry name" value="ClpP/crotonase-like_dom_sf"/>
</dbReference>
<reference evidence="3" key="1">
    <citation type="submission" date="2015-07" db="EMBL/GenBank/DDBJ databases">
        <title>Genome analysis of myxobacterium Chondromyces crocatus Cm c5 reveals a high potential for natural compound synthesis and the genetic basis for the loss of fruiting body formation.</title>
        <authorList>
            <person name="Zaburannyi N."/>
            <person name="Bunk B."/>
            <person name="Maier J."/>
            <person name="Overmann J."/>
            <person name="Mueller R."/>
        </authorList>
    </citation>
    <scope>NUCLEOTIDE SEQUENCE [LARGE SCALE GENOMIC DNA]</scope>
    <source>
        <strain evidence="3">Cm c5</strain>
    </source>
</reference>
<accession>A0A0K1EE79</accession>
<evidence type="ECO:0000256" key="1">
    <source>
        <dbReference type="SAM" id="MobiDB-lite"/>
    </source>
</evidence>
<dbReference type="KEGG" id="ccro:CMC5_033170"/>
<proteinExistence type="predicted"/>
<gene>
    <name evidence="3" type="ORF">CMC5_033170</name>
</gene>
<dbReference type="GO" id="GO:0006508">
    <property type="term" value="P:proteolysis"/>
    <property type="evidence" value="ECO:0007669"/>
    <property type="project" value="InterPro"/>
</dbReference>
<evidence type="ECO:0000259" key="2">
    <source>
        <dbReference type="Pfam" id="PF03572"/>
    </source>
</evidence>
<dbReference type="PANTHER" id="PTHR32060">
    <property type="entry name" value="TAIL-SPECIFIC PROTEASE"/>
    <property type="match status" value="1"/>
</dbReference>
<organism evidence="3 4">
    <name type="scientific">Chondromyces crocatus</name>
    <dbReference type="NCBI Taxonomy" id="52"/>
    <lineage>
        <taxon>Bacteria</taxon>
        <taxon>Pseudomonadati</taxon>
        <taxon>Myxococcota</taxon>
        <taxon>Polyangia</taxon>
        <taxon>Polyangiales</taxon>
        <taxon>Polyangiaceae</taxon>
        <taxon>Chondromyces</taxon>
    </lineage>
</organism>
<evidence type="ECO:0000313" key="3">
    <source>
        <dbReference type="EMBL" id="AKT39170.1"/>
    </source>
</evidence>
<dbReference type="PANTHER" id="PTHR32060:SF22">
    <property type="entry name" value="CARBOXYL-TERMINAL-PROCESSING PEPTIDASE 3, CHLOROPLASTIC"/>
    <property type="match status" value="1"/>
</dbReference>
<dbReference type="AlphaFoldDB" id="A0A0K1EE79"/>
<feature type="compositionally biased region" description="Polar residues" evidence="1">
    <location>
        <begin position="503"/>
        <end position="512"/>
    </location>
</feature>
<dbReference type="Proteomes" id="UP000067626">
    <property type="component" value="Chromosome"/>
</dbReference>
<dbReference type="GO" id="GO:0008236">
    <property type="term" value="F:serine-type peptidase activity"/>
    <property type="evidence" value="ECO:0007669"/>
    <property type="project" value="InterPro"/>
</dbReference>
<feature type="compositionally biased region" description="Basic and acidic residues" evidence="1">
    <location>
        <begin position="467"/>
        <end position="481"/>
    </location>
</feature>
<name>A0A0K1EE79_CHOCO</name>
<evidence type="ECO:0000313" key="4">
    <source>
        <dbReference type="Proteomes" id="UP000067626"/>
    </source>
</evidence>
<feature type="region of interest" description="Disordered" evidence="1">
    <location>
        <begin position="466"/>
        <end position="512"/>
    </location>
</feature>
<keyword evidence="4" id="KW-1185">Reference proteome</keyword>
<dbReference type="InterPro" id="IPR005151">
    <property type="entry name" value="Tail-specific_protease"/>
</dbReference>
<dbReference type="GO" id="GO:0004175">
    <property type="term" value="F:endopeptidase activity"/>
    <property type="evidence" value="ECO:0007669"/>
    <property type="project" value="TreeGrafter"/>
</dbReference>
<dbReference type="EMBL" id="CP012159">
    <property type="protein sequence ID" value="AKT39170.1"/>
    <property type="molecule type" value="Genomic_DNA"/>
</dbReference>
<sequence>MPAREIASSGFSALALTGALALSQLGCMAAIGRASAPSWRIADTAFDRDPQAVSAAEAVEELRHVTRVFDEAYAGVDGGQRSPSAHALTRAHARVQAKPRWEPEELTRLLRDVFQRPDGHLSFGYGGQAPLRLMAGPRRRPYVTAPIERVDADGGLWLGEERFAGCTLGARGVEVLPTPEGRFVLGVFAVGPETAEVPCFSAEGAPAQLALHTTDAEVAPRATGAVTFTRQGEVPVLSIRTFDNGAALELDTLPAMAAALRTTPGFVLDLRGNGGGNYRYAEAFLLALTDEPMQRLSEREVRSAAAAEGRANSARRRLGRGDVPAEAEARFMAHIAKLEAQAEELRVRGAPREDVVTEGALVRGHAAGPLRARAVLLVDDGCASACEMLVSMARQLPSVIIAGQPTRGGMAVGEVALFQLPRSGIQVSLGTRAFKDALGDFEEMRGFLPDVWIEGDDPVSEAAALAQRREPAARGDAEARWWRARRGTGAGRSGGRRDHAASPQDTTPPNAG</sequence>